<evidence type="ECO:0000256" key="2">
    <source>
        <dbReference type="SAM" id="SignalP"/>
    </source>
</evidence>
<feature type="signal peptide" evidence="2">
    <location>
        <begin position="1"/>
        <end position="36"/>
    </location>
</feature>
<feature type="transmembrane region" description="Helical" evidence="1">
    <location>
        <begin position="160"/>
        <end position="182"/>
    </location>
</feature>
<dbReference type="NCBIfam" id="TIGR01167">
    <property type="entry name" value="LPXTG_anchor"/>
    <property type="match status" value="1"/>
</dbReference>
<keyword evidence="1" id="KW-0472">Membrane</keyword>
<protein>
    <submittedName>
        <fullName evidence="3">LPXTG cell wall anchor domain-containing protein</fullName>
    </submittedName>
</protein>
<keyword evidence="1" id="KW-0812">Transmembrane</keyword>
<evidence type="ECO:0000313" key="3">
    <source>
        <dbReference type="EMBL" id="WZO35556.1"/>
    </source>
</evidence>
<reference evidence="3" key="1">
    <citation type="submission" date="2024-04" db="EMBL/GenBank/DDBJ databases">
        <authorList>
            <person name="Roder T."/>
            <person name="Oberhansli S."/>
            <person name="Kreuzer M."/>
        </authorList>
    </citation>
    <scope>NUCLEOTIDE SEQUENCE</scope>
    <source>
        <strain evidence="3">LWS13-1.2</strain>
    </source>
</reference>
<proteinExistence type="predicted"/>
<feature type="chain" id="PRO_5043436563" evidence="2">
    <location>
        <begin position="37"/>
        <end position="189"/>
    </location>
</feature>
<evidence type="ECO:0000256" key="1">
    <source>
        <dbReference type="SAM" id="Phobius"/>
    </source>
</evidence>
<organism evidence="3">
    <name type="scientific">Microbacterium sp. LWS13-1.2</name>
    <dbReference type="NCBI Taxonomy" id="3135264"/>
    <lineage>
        <taxon>Bacteria</taxon>
        <taxon>Bacillati</taxon>
        <taxon>Actinomycetota</taxon>
        <taxon>Actinomycetes</taxon>
        <taxon>Micrococcales</taxon>
        <taxon>Microbacteriaceae</taxon>
        <taxon>Microbacterium</taxon>
    </lineage>
</organism>
<dbReference type="RefSeq" id="WP_349426376.1">
    <property type="nucleotide sequence ID" value="NZ_CP151632.1"/>
</dbReference>
<gene>
    <name evidence="3" type="ORF">MRBLWS13_003260</name>
</gene>
<dbReference type="EMBL" id="CP151632">
    <property type="protein sequence ID" value="WZO35556.1"/>
    <property type="molecule type" value="Genomic_DNA"/>
</dbReference>
<dbReference type="AlphaFoldDB" id="A0AAU6SFC8"/>
<keyword evidence="1" id="KW-1133">Transmembrane helix</keyword>
<accession>A0AAU6SFC8</accession>
<name>A0AAU6SFC8_9MICO</name>
<sequence length="189" mass="18349">MPHIISTPMPRFLPQAALVATLALGAVIAVPTAANASTIYPPSGSCTTTPATAQAGGTIVFACAAETFSSDETVTITVTGENGAGASIGMVRFAITTASDTTSSAEDGSLAPIDIALPSNATGTYNIAAVSSTSAGGTAAVTITGADGLPATGLDQGQTIGLWIGGGALLLAGAALAIVAAVRRSRDSR</sequence>
<keyword evidence="2" id="KW-0732">Signal</keyword>